<gene>
    <name evidence="10 12" type="primary">gatA</name>
    <name evidence="12" type="ORF">MMH89_02755</name>
</gene>
<evidence type="ECO:0000256" key="7">
    <source>
        <dbReference type="ARBA" id="ARBA00022840"/>
    </source>
</evidence>
<name>A0ABY5DMS2_9GAMM</name>
<evidence type="ECO:0000256" key="6">
    <source>
        <dbReference type="ARBA" id="ARBA00022741"/>
    </source>
</evidence>
<dbReference type="Pfam" id="PF01425">
    <property type="entry name" value="Amidase"/>
    <property type="match status" value="1"/>
</dbReference>
<keyword evidence="8 10" id="KW-0648">Protein biosynthesis</keyword>
<dbReference type="HAMAP" id="MF_00120">
    <property type="entry name" value="GatA"/>
    <property type="match status" value="1"/>
</dbReference>
<evidence type="ECO:0000256" key="9">
    <source>
        <dbReference type="ARBA" id="ARBA00047407"/>
    </source>
</evidence>
<dbReference type="SUPFAM" id="SSF75304">
    <property type="entry name" value="Amidase signature (AS) enzymes"/>
    <property type="match status" value="1"/>
</dbReference>
<keyword evidence="7 10" id="KW-0067">ATP-binding</keyword>
<feature type="active site" description="Charge relay system" evidence="10">
    <location>
        <position position="75"/>
    </location>
</feature>
<evidence type="ECO:0000256" key="2">
    <source>
        <dbReference type="ARBA" id="ARBA00011123"/>
    </source>
</evidence>
<evidence type="ECO:0000256" key="5">
    <source>
        <dbReference type="ARBA" id="ARBA00022598"/>
    </source>
</evidence>
<reference evidence="12 13" key="1">
    <citation type="journal article" date="2022" name="Nat. Microbiol.">
        <title>The microbiome of a bacterivorous marine choanoflagellate contains a resource-demanding obligate bacterial associate.</title>
        <authorList>
            <person name="Needham D.M."/>
            <person name="Poirier C."/>
            <person name="Bachy C."/>
            <person name="George E.E."/>
            <person name="Wilken S."/>
            <person name="Yung C.C.M."/>
            <person name="Limardo A.J."/>
            <person name="Morando M."/>
            <person name="Sudek L."/>
            <person name="Malmstrom R.R."/>
            <person name="Keeling P.J."/>
            <person name="Santoro A.E."/>
            <person name="Worden A.Z."/>
        </authorList>
    </citation>
    <scope>NUCLEOTIDE SEQUENCE [LARGE SCALE GENOMIC DNA]</scope>
    <source>
        <strain evidence="12 13">Comchoano-1</strain>
    </source>
</reference>
<dbReference type="PANTHER" id="PTHR11895:SF151">
    <property type="entry name" value="GLUTAMYL-TRNA(GLN) AMIDOTRANSFERASE SUBUNIT A"/>
    <property type="match status" value="1"/>
</dbReference>
<comment type="similarity">
    <text evidence="1 10">Belongs to the amidase family. GatA subfamily.</text>
</comment>
<evidence type="ECO:0000256" key="10">
    <source>
        <dbReference type="HAMAP-Rule" id="MF_00120"/>
    </source>
</evidence>
<feature type="active site" description="Charge relay system" evidence="10">
    <location>
        <position position="150"/>
    </location>
</feature>
<keyword evidence="6 10" id="KW-0547">Nucleotide-binding</keyword>
<organism evidence="12 13">
    <name type="scientific">Candidatus Comchoanobacter bicostacola</name>
    <dbReference type="NCBI Taxonomy" id="2919598"/>
    <lineage>
        <taxon>Bacteria</taxon>
        <taxon>Pseudomonadati</taxon>
        <taxon>Pseudomonadota</taxon>
        <taxon>Gammaproteobacteria</taxon>
        <taxon>Candidatus Comchoanobacterales</taxon>
        <taxon>Candidatus Comchoanobacteraceae</taxon>
        <taxon>Candidatus Comchoanobacter</taxon>
    </lineage>
</organism>
<dbReference type="EC" id="6.3.5.7" evidence="3 10"/>
<dbReference type="NCBIfam" id="TIGR00132">
    <property type="entry name" value="gatA"/>
    <property type="match status" value="1"/>
</dbReference>
<accession>A0ABY5DMS2</accession>
<feature type="domain" description="Amidase" evidence="11">
    <location>
        <begin position="22"/>
        <end position="463"/>
    </location>
</feature>
<keyword evidence="13" id="KW-1185">Reference proteome</keyword>
<dbReference type="InterPro" id="IPR036928">
    <property type="entry name" value="AS_sf"/>
</dbReference>
<dbReference type="InterPro" id="IPR004412">
    <property type="entry name" value="GatA"/>
</dbReference>
<dbReference type="Gene3D" id="3.90.1300.10">
    <property type="entry name" value="Amidase signature (AS) domain"/>
    <property type="match status" value="1"/>
</dbReference>
<protein>
    <recommendedName>
        <fullName evidence="4 10">Glutamyl-tRNA(Gln) amidotransferase subunit A</fullName>
        <shortName evidence="10">Glu-ADT subunit A</shortName>
        <ecNumber evidence="3 10">6.3.5.7</ecNumber>
    </recommendedName>
</protein>
<proteinExistence type="inferred from homology"/>
<evidence type="ECO:0000256" key="1">
    <source>
        <dbReference type="ARBA" id="ARBA00008069"/>
    </source>
</evidence>
<sequence>MHEHSLTELSAAIKNKTLSSVEVTQHFLNRIHKHENLNAFLEVHEQQALKQAKWCDNNPESSKDKPLFGVPIAHKDIFCTIDGHTTCASKVLDKFQANYDATVVKKCAHAGMINLGKLNMDEFAMGSTNENSAYGPVANPWNHENCPGGSSGGSASAVSARLAPIATGSDTGGSIRQPASFTGITGIKPTYGRISRYGMIAFASSLDQAGPMTTSVSDAALMLNIMCGYDHNDTTTAQIAVPDFTKNLNNDIKGLTIGIPEEFFGDGLQEDCKLAVEKAIKTYQELGAIIKPIHLPNLSFAIPTYYLLAPIEAASNLARYDGIHYGYRHKDAESLESLYQLSREYGFGKEVKRRILIGTFASSTEYSAAYYKQALIAKKIITNDYKKAFTEVDAILTPTTTSTAFKLNNKDQSPSSLYLSDIYTVSVNLASLPALSIPVGFDHKNLPIGMQLISNRFNEQTILQLGHAYQRATQWHTMYPELYKG</sequence>
<keyword evidence="5 10" id="KW-0436">Ligase</keyword>
<dbReference type="PANTHER" id="PTHR11895">
    <property type="entry name" value="TRANSAMIDASE"/>
    <property type="match status" value="1"/>
</dbReference>
<evidence type="ECO:0000313" key="12">
    <source>
        <dbReference type="EMBL" id="UTC24999.1"/>
    </source>
</evidence>
<dbReference type="Proteomes" id="UP001055955">
    <property type="component" value="Chromosome"/>
</dbReference>
<comment type="subunit">
    <text evidence="2 10">Heterotrimer of A, B and C subunits.</text>
</comment>
<evidence type="ECO:0000256" key="3">
    <source>
        <dbReference type="ARBA" id="ARBA00012739"/>
    </source>
</evidence>
<dbReference type="RefSeq" id="WP_258568789.1">
    <property type="nucleotide sequence ID" value="NZ_CP092900.1"/>
</dbReference>
<evidence type="ECO:0000256" key="8">
    <source>
        <dbReference type="ARBA" id="ARBA00022917"/>
    </source>
</evidence>
<evidence type="ECO:0000256" key="4">
    <source>
        <dbReference type="ARBA" id="ARBA00014428"/>
    </source>
</evidence>
<dbReference type="InterPro" id="IPR000120">
    <property type="entry name" value="Amidase"/>
</dbReference>
<dbReference type="InterPro" id="IPR020556">
    <property type="entry name" value="Amidase_CS"/>
</dbReference>
<comment type="catalytic activity">
    <reaction evidence="9 10">
        <text>L-glutamyl-tRNA(Gln) + L-glutamine + ATP + H2O = L-glutaminyl-tRNA(Gln) + L-glutamate + ADP + phosphate + H(+)</text>
        <dbReference type="Rhea" id="RHEA:17521"/>
        <dbReference type="Rhea" id="RHEA-COMP:9681"/>
        <dbReference type="Rhea" id="RHEA-COMP:9684"/>
        <dbReference type="ChEBI" id="CHEBI:15377"/>
        <dbReference type="ChEBI" id="CHEBI:15378"/>
        <dbReference type="ChEBI" id="CHEBI:29985"/>
        <dbReference type="ChEBI" id="CHEBI:30616"/>
        <dbReference type="ChEBI" id="CHEBI:43474"/>
        <dbReference type="ChEBI" id="CHEBI:58359"/>
        <dbReference type="ChEBI" id="CHEBI:78520"/>
        <dbReference type="ChEBI" id="CHEBI:78521"/>
        <dbReference type="ChEBI" id="CHEBI:456216"/>
        <dbReference type="EC" id="6.3.5.7"/>
    </reaction>
</comment>
<comment type="function">
    <text evidence="10">Allows the formation of correctly charged Gln-tRNA(Gln) through the transamidation of misacylated Glu-tRNA(Gln) in organisms which lack glutaminyl-tRNA synthetase. The reaction takes place in the presence of glutamine and ATP through an activated gamma-phospho-Glu-tRNA(Gln).</text>
</comment>
<dbReference type="PROSITE" id="PS00571">
    <property type="entry name" value="AMIDASES"/>
    <property type="match status" value="1"/>
</dbReference>
<feature type="active site" description="Acyl-ester intermediate" evidence="10">
    <location>
        <position position="174"/>
    </location>
</feature>
<dbReference type="InterPro" id="IPR023631">
    <property type="entry name" value="Amidase_dom"/>
</dbReference>
<evidence type="ECO:0000259" key="11">
    <source>
        <dbReference type="Pfam" id="PF01425"/>
    </source>
</evidence>
<evidence type="ECO:0000313" key="13">
    <source>
        <dbReference type="Proteomes" id="UP001055955"/>
    </source>
</evidence>
<dbReference type="EMBL" id="CP092900">
    <property type="protein sequence ID" value="UTC24999.1"/>
    <property type="molecule type" value="Genomic_DNA"/>
</dbReference>